<reference evidence="1 2" key="1">
    <citation type="submission" date="2019-01" db="EMBL/GenBank/DDBJ databases">
        <title>Genomes sequencing and comparative genomics of infectious freshwater microsporidia, Cucumispora dikerogammari and Thelohania contejeani.</title>
        <authorList>
            <person name="Cormier A."/>
            <person name="Giraud I."/>
            <person name="Wattier R."/>
            <person name="Teixeira M."/>
            <person name="Grandjean F."/>
            <person name="Rigaud T."/>
            <person name="Cordaux R."/>
        </authorList>
    </citation>
    <scope>NUCLEOTIDE SEQUENCE [LARGE SCALE GENOMIC DNA]</scope>
    <source>
        <strain evidence="1">T1</strain>
        <tissue evidence="1">Spores</tissue>
    </source>
</reference>
<gene>
    <name evidence="1" type="ORF">TCON_1565</name>
</gene>
<evidence type="ECO:0000313" key="2">
    <source>
        <dbReference type="Proteomes" id="UP001516464"/>
    </source>
</evidence>
<name>A0ABQ7HYK3_9MICR</name>
<proteinExistence type="predicted"/>
<protein>
    <submittedName>
        <fullName evidence="1">Uncharacterized protein</fullName>
    </submittedName>
</protein>
<comment type="caution">
    <text evidence="1">The sequence shown here is derived from an EMBL/GenBank/DDBJ whole genome shotgun (WGS) entry which is preliminary data.</text>
</comment>
<dbReference type="Proteomes" id="UP001516464">
    <property type="component" value="Unassembled WGS sequence"/>
</dbReference>
<accession>A0ABQ7HYK3</accession>
<evidence type="ECO:0000313" key="1">
    <source>
        <dbReference type="EMBL" id="KAF7683229.1"/>
    </source>
</evidence>
<sequence>MIFDFFICCVLSKNTFVEKSTNAIDFLIKLNNIIFEKNNEIKESIEKDTLNLYNKIIYNKASNSPLSISTQAINIINLSTDTLRKRIGAFSFLKQILTDMRPNIQYLKSNVLIEEIKSIEKEYIYITDYINDIENLYNEIIYYKENYVYKFNNGEGLTRYDKCTLKKKPAYFSKNYKLIWKKLNNMSVLNLALKNKWNSLTEEEIQDLSLNSNIFIKPSIKYRYSEFLNILLNLKKLLTYFNKIENLTNGELSKIINNEDDMKIFILSIIDFAHYYFLLKTKKCSNLKAIQLLEDITSDNEKDFINRNYLKYNDLCLECSKITKEYIFTLKDKVISDKNFYKNELKDLFIRYSLIFSNI</sequence>
<organism evidence="1 2">
    <name type="scientific">Astathelohania contejeani</name>
    <dbReference type="NCBI Taxonomy" id="164912"/>
    <lineage>
        <taxon>Eukaryota</taxon>
        <taxon>Fungi</taxon>
        <taxon>Fungi incertae sedis</taxon>
        <taxon>Microsporidia</taxon>
        <taxon>Astathelohaniidae</taxon>
        <taxon>Astathelohania</taxon>
    </lineage>
</organism>
<dbReference type="EMBL" id="SBIQ01000112">
    <property type="protein sequence ID" value="KAF7683229.1"/>
    <property type="molecule type" value="Genomic_DNA"/>
</dbReference>
<keyword evidence="2" id="KW-1185">Reference proteome</keyword>